<comment type="caution">
    <text evidence="1">The sequence shown here is derived from an EMBL/GenBank/DDBJ whole genome shotgun (WGS) entry which is preliminary data.</text>
</comment>
<reference evidence="2 4" key="1">
    <citation type="journal article" date="2019" name="Nat. Microbiol.">
        <title>Expanding anaerobic alkane metabolism in the domain of Archaea.</title>
        <authorList>
            <person name="Wang Y."/>
            <person name="Wegener G."/>
            <person name="Hou J."/>
            <person name="Wang F."/>
            <person name="Xiao X."/>
        </authorList>
    </citation>
    <scope>NUCLEOTIDE SEQUENCE [LARGE SCALE GENOMIC DNA]</scope>
    <source>
        <strain evidence="2">WYZ-LMO11</strain>
    </source>
</reference>
<sequence length="103" mass="12196">MKKETRVAFVDCINHNIIIAIIFRGCWINGICIKRGIKSYDELISWLMEEGYYYEIRGFYFTENIRKIFGDKSDLPIMRICKRNIDSAKVIIEGIKKWLKPIS</sequence>
<accession>A0A520KGQ3</accession>
<dbReference type="Proteomes" id="UP000316080">
    <property type="component" value="Unassembled WGS sequence"/>
</dbReference>
<organism evidence="1 3">
    <name type="scientific">Thermoproteota archaeon</name>
    <dbReference type="NCBI Taxonomy" id="2056631"/>
    <lineage>
        <taxon>Archaea</taxon>
        <taxon>Thermoproteota</taxon>
    </lineage>
</organism>
<dbReference type="EMBL" id="QNVI01000065">
    <property type="protein sequence ID" value="TDA37708.1"/>
    <property type="molecule type" value="Genomic_DNA"/>
</dbReference>
<dbReference type="AlphaFoldDB" id="A0A520KGQ3"/>
<name>A0A520KGQ3_9CREN</name>
<dbReference type="Proteomes" id="UP000317265">
    <property type="component" value="Unassembled WGS sequence"/>
</dbReference>
<protein>
    <submittedName>
        <fullName evidence="1">Uncharacterized protein</fullName>
    </submittedName>
</protein>
<proteinExistence type="predicted"/>
<evidence type="ECO:0000313" key="2">
    <source>
        <dbReference type="EMBL" id="TDA37708.1"/>
    </source>
</evidence>
<dbReference type="EMBL" id="RXIH01000007">
    <property type="protein sequence ID" value="RZN57399.1"/>
    <property type="molecule type" value="Genomic_DNA"/>
</dbReference>
<evidence type="ECO:0000313" key="4">
    <source>
        <dbReference type="Proteomes" id="UP000317265"/>
    </source>
</evidence>
<reference evidence="1 3" key="2">
    <citation type="journal article" date="2019" name="Nat. Microbiol.">
        <title>Wide diversity of methane and short-chain alkane metabolisms in uncultured archaea.</title>
        <authorList>
            <person name="Borrel G."/>
            <person name="Adam P.S."/>
            <person name="McKay L.J."/>
            <person name="Chen L.X."/>
            <person name="Sierra-Garcia I.N."/>
            <person name="Sieber C.M."/>
            <person name="Letourneur Q."/>
            <person name="Ghozlane A."/>
            <person name="Andersen G.L."/>
            <person name="Li W.J."/>
            <person name="Hallam S.J."/>
            <person name="Muyzer G."/>
            <person name="de Oliveira V.M."/>
            <person name="Inskeep W.P."/>
            <person name="Banfield J.F."/>
            <person name="Gribaldo S."/>
        </authorList>
    </citation>
    <scope>NUCLEOTIDE SEQUENCE [LARGE SCALE GENOMIC DNA]</scope>
    <source>
        <strain evidence="1">Verst-YHS</strain>
    </source>
</reference>
<evidence type="ECO:0000313" key="3">
    <source>
        <dbReference type="Proteomes" id="UP000316080"/>
    </source>
</evidence>
<evidence type="ECO:0000313" key="1">
    <source>
        <dbReference type="EMBL" id="RZN57399.1"/>
    </source>
</evidence>
<gene>
    <name evidence="2" type="ORF">DSO09_06340</name>
    <name evidence="1" type="ORF">EF809_00855</name>
</gene>